<protein>
    <recommendedName>
        <fullName evidence="3">PE-PGRS family protein</fullName>
    </recommendedName>
</protein>
<evidence type="ECO:0000313" key="1">
    <source>
        <dbReference type="EMBL" id="GHI14411.1"/>
    </source>
</evidence>
<accession>A0ABQ3NNQ6</accession>
<organism evidence="1 2">
    <name type="scientific">Streptomyces virginiae</name>
    <name type="common">Streptomyces cinnamonensis</name>
    <dbReference type="NCBI Taxonomy" id="1961"/>
    <lineage>
        <taxon>Bacteria</taxon>
        <taxon>Bacillati</taxon>
        <taxon>Actinomycetota</taxon>
        <taxon>Actinomycetes</taxon>
        <taxon>Kitasatosporales</taxon>
        <taxon>Streptomycetaceae</taxon>
        <taxon>Streptomyces</taxon>
    </lineage>
</organism>
<evidence type="ECO:0008006" key="3">
    <source>
        <dbReference type="Google" id="ProtNLM"/>
    </source>
</evidence>
<sequence length="236" mass="25349">MDAADAIETDAPRTPDDLGAAVDTLARFIHRAPLTEAMAAMERDLDGADAAHAVRAADTGGVDAGLLAAALTLRESLGRINDLIHASGILLALPHVLEEGETIARRPSLGAGNDPGRPYDLETDRRVAEFKLARWRGADAMRKRQVFKDLAMLAADRSGRRADLFVIGPEPARFLRTSATTAAWALDRAPGALRTFEAVFGSTAVQVREFTATHAAHVRIVDLCDVLPEAVTRLLR</sequence>
<name>A0ABQ3NNQ6_STRVG</name>
<gene>
    <name evidence="1" type="ORF">Scinn_38740</name>
</gene>
<dbReference type="EMBL" id="BNDV01000008">
    <property type="protein sequence ID" value="GHI14411.1"/>
    <property type="molecule type" value="Genomic_DNA"/>
</dbReference>
<keyword evidence="2" id="KW-1185">Reference proteome</keyword>
<comment type="caution">
    <text evidence="1">The sequence shown here is derived from an EMBL/GenBank/DDBJ whole genome shotgun (WGS) entry which is preliminary data.</text>
</comment>
<evidence type="ECO:0000313" key="2">
    <source>
        <dbReference type="Proteomes" id="UP000660554"/>
    </source>
</evidence>
<dbReference type="RefSeq" id="WP_030663032.1">
    <property type="nucleotide sequence ID" value="NZ_BMRU01000060.1"/>
</dbReference>
<dbReference type="Proteomes" id="UP000660554">
    <property type="component" value="Unassembled WGS sequence"/>
</dbReference>
<proteinExistence type="predicted"/>
<reference evidence="2" key="1">
    <citation type="submission" date="2020-09" db="EMBL/GenBank/DDBJ databases">
        <title>Whole genome shotgun sequence of Streptomyces cinnamonensis NBRC 15873.</title>
        <authorList>
            <person name="Komaki H."/>
            <person name="Tamura T."/>
        </authorList>
    </citation>
    <scope>NUCLEOTIDE SEQUENCE [LARGE SCALE GENOMIC DNA]</scope>
    <source>
        <strain evidence="2">NBRC 15873</strain>
    </source>
</reference>
<dbReference type="GeneID" id="86952186"/>